<dbReference type="PATRIC" id="fig|45658.8.peg.3694"/>
<dbReference type="InterPro" id="IPR002104">
    <property type="entry name" value="Integrase_catalytic"/>
</dbReference>
<evidence type="ECO:0000256" key="1">
    <source>
        <dbReference type="ARBA" id="ARBA00008857"/>
    </source>
</evidence>
<dbReference type="PROSITE" id="PS51898">
    <property type="entry name" value="TYR_RECOMBINASE"/>
    <property type="match status" value="1"/>
</dbReference>
<dbReference type="Gene3D" id="3.30.160.390">
    <property type="entry name" value="Integrase, DNA-binding domain"/>
    <property type="match status" value="1"/>
</dbReference>
<proteinExistence type="inferred from homology"/>
<dbReference type="Pfam" id="PF13356">
    <property type="entry name" value="Arm-DNA-bind_3"/>
    <property type="match status" value="1"/>
</dbReference>
<dbReference type="InterPro" id="IPR011010">
    <property type="entry name" value="DNA_brk_join_enz"/>
</dbReference>
<dbReference type="AlphaFoldDB" id="A0A1E3WHS6"/>
<dbReference type="RefSeq" id="WP_069447769.1">
    <property type="nucleotide sequence ID" value="NZ_MDCJ01000007.1"/>
</dbReference>
<feature type="domain" description="Tyr recombinase" evidence="5">
    <location>
        <begin position="240"/>
        <end position="420"/>
    </location>
</feature>
<dbReference type="GO" id="GO:0003677">
    <property type="term" value="F:DNA binding"/>
    <property type="evidence" value="ECO:0007669"/>
    <property type="project" value="UniProtKB-KW"/>
</dbReference>
<dbReference type="PANTHER" id="PTHR30629:SF6">
    <property type="entry name" value="PROPHAGE INTEGRASE INTA-RELATED"/>
    <property type="match status" value="1"/>
</dbReference>
<keyword evidence="2" id="KW-0229">DNA integration</keyword>
<dbReference type="Pfam" id="PF00589">
    <property type="entry name" value="Phage_integrase"/>
    <property type="match status" value="1"/>
</dbReference>
<dbReference type="Pfam" id="PF22022">
    <property type="entry name" value="Phage_int_M"/>
    <property type="match status" value="1"/>
</dbReference>
<gene>
    <name evidence="6" type="ORF">VSF3289_03726</name>
</gene>
<dbReference type="OrthoDB" id="9795573at2"/>
<dbReference type="InterPro" id="IPR010998">
    <property type="entry name" value="Integrase_recombinase_N"/>
</dbReference>
<sequence length="443" mass="50966">MAGIELLSNQTIKNAKPKDKEYTLSDGGNLYIRIRPNGSKNWLFIYTHLITKKRVKLGLGAYPNLTLAQSRKIADEYRANLANGIDPRLCRDQVSIERTQKYYRTFKSVAEEMLATQEVNESTKRQKLIEEEQKIARINGTVFDKQDIERITHKVRTSYRKRLFFKRNLYPYLADVAISDITALQVIEAIRPMQRRGNLENVKRACTLANQVMKFAINCGFIHSNCLADIREVFAKAIPSHMPSIVPEELSHVMETMSNTQMKFVTRCAFEMQLHTISRADELAAMRWCDIDLEKRLWTIPAFFTKSKREHIVPLNDYTIWILKFIHPISGHNKFVFPSDKPNTKYPHISPSAVNSALGNTPLKGRLVSHGFRGIASTLFNEKGFNSDAIEMCLAHLDKNQTRAAYNSAKYLEQRIEILTFWSQYIVDATGHHYSIASQYKPI</sequence>
<dbReference type="Proteomes" id="UP000095131">
    <property type="component" value="Unassembled WGS sequence"/>
</dbReference>
<comment type="caution">
    <text evidence="6">The sequence shown here is derived from an EMBL/GenBank/DDBJ whole genome shotgun (WGS) entry which is preliminary data.</text>
</comment>
<dbReference type="CDD" id="cd00801">
    <property type="entry name" value="INT_P4_C"/>
    <property type="match status" value="1"/>
</dbReference>
<accession>A0A1E3WHS6</accession>
<reference evidence="6 7" key="1">
    <citation type="submission" date="2016-08" db="EMBL/GenBank/DDBJ databases">
        <title>Genome sequencing of Vibrio scophthalmi strain FP3289, an isolated from Paralichthys olivaceus.</title>
        <authorList>
            <person name="Han H.-J."/>
        </authorList>
    </citation>
    <scope>NUCLEOTIDE SEQUENCE [LARGE SCALE GENOMIC DNA]</scope>
    <source>
        <strain evidence="6 7">FP3289</strain>
    </source>
</reference>
<dbReference type="InterPro" id="IPR013762">
    <property type="entry name" value="Integrase-like_cat_sf"/>
</dbReference>
<dbReference type="SUPFAM" id="SSF56349">
    <property type="entry name" value="DNA breaking-rejoining enzymes"/>
    <property type="match status" value="1"/>
</dbReference>
<evidence type="ECO:0000256" key="4">
    <source>
        <dbReference type="ARBA" id="ARBA00023172"/>
    </source>
</evidence>
<dbReference type="PANTHER" id="PTHR30629">
    <property type="entry name" value="PROPHAGE INTEGRASE"/>
    <property type="match status" value="1"/>
</dbReference>
<evidence type="ECO:0000256" key="2">
    <source>
        <dbReference type="ARBA" id="ARBA00022908"/>
    </source>
</evidence>
<evidence type="ECO:0000313" key="7">
    <source>
        <dbReference type="Proteomes" id="UP000095131"/>
    </source>
</evidence>
<dbReference type="GO" id="GO:0006310">
    <property type="term" value="P:DNA recombination"/>
    <property type="evidence" value="ECO:0007669"/>
    <property type="project" value="UniProtKB-KW"/>
</dbReference>
<evidence type="ECO:0000313" key="6">
    <source>
        <dbReference type="EMBL" id="ODS04587.1"/>
    </source>
</evidence>
<dbReference type="Gene3D" id="1.10.443.10">
    <property type="entry name" value="Intergrase catalytic core"/>
    <property type="match status" value="1"/>
</dbReference>
<name>A0A1E3WHS6_9VIBR</name>
<dbReference type="InterPro" id="IPR038488">
    <property type="entry name" value="Integrase_DNA-bd_sf"/>
</dbReference>
<dbReference type="GO" id="GO:0015074">
    <property type="term" value="P:DNA integration"/>
    <property type="evidence" value="ECO:0007669"/>
    <property type="project" value="UniProtKB-KW"/>
</dbReference>
<dbReference type="InterPro" id="IPR053876">
    <property type="entry name" value="Phage_int_M"/>
</dbReference>
<dbReference type="InterPro" id="IPR025166">
    <property type="entry name" value="Integrase_DNA_bind_dom"/>
</dbReference>
<keyword evidence="3" id="KW-0238">DNA-binding</keyword>
<protein>
    <submittedName>
        <fullName evidence="6">Prophage CP4-57 integrase</fullName>
    </submittedName>
</protein>
<dbReference type="EMBL" id="MDCJ01000007">
    <property type="protein sequence ID" value="ODS04587.1"/>
    <property type="molecule type" value="Genomic_DNA"/>
</dbReference>
<dbReference type="Gene3D" id="1.10.150.130">
    <property type="match status" value="1"/>
</dbReference>
<evidence type="ECO:0000259" key="5">
    <source>
        <dbReference type="PROSITE" id="PS51898"/>
    </source>
</evidence>
<comment type="similarity">
    <text evidence="1">Belongs to the 'phage' integrase family.</text>
</comment>
<organism evidence="6 7">
    <name type="scientific">Vibrio scophthalmi</name>
    <dbReference type="NCBI Taxonomy" id="45658"/>
    <lineage>
        <taxon>Bacteria</taxon>
        <taxon>Pseudomonadati</taxon>
        <taxon>Pseudomonadota</taxon>
        <taxon>Gammaproteobacteria</taxon>
        <taxon>Vibrionales</taxon>
        <taxon>Vibrionaceae</taxon>
        <taxon>Vibrio</taxon>
    </lineage>
</organism>
<dbReference type="InterPro" id="IPR050808">
    <property type="entry name" value="Phage_Integrase"/>
</dbReference>
<keyword evidence="4" id="KW-0233">DNA recombination</keyword>
<evidence type="ECO:0000256" key="3">
    <source>
        <dbReference type="ARBA" id="ARBA00023125"/>
    </source>
</evidence>